<evidence type="ECO:0000256" key="9">
    <source>
        <dbReference type="ARBA" id="ARBA00022679"/>
    </source>
</evidence>
<dbReference type="EC" id="2.7.7.41" evidence="6"/>
<sequence>MDGPERLEPAYLHPNNFNKASMIDYILGVQWHTENLKMNRNHYASWMVHLGGPRLITEVADDIGAGVHFNPFVKVIIDNLEIEKLNSAALLLLPSKFSEEELYAKICSLSYMGDLRQRIKIRIVGCLALSLPLPLRSKMGNKLGEEKVFDKSGRAIRKMVIKSKEEGADCMRKILRNKQAVAGLLTAGA</sequence>
<evidence type="ECO:0000256" key="15">
    <source>
        <dbReference type="ARBA" id="ARBA00023136"/>
    </source>
</evidence>
<evidence type="ECO:0000313" key="20">
    <source>
        <dbReference type="Proteomes" id="UP000030748"/>
    </source>
</evidence>
<dbReference type="UniPathway" id="UPA00557">
    <property type="reaction ID" value="UER00614"/>
</dbReference>
<evidence type="ECO:0000256" key="11">
    <source>
        <dbReference type="ARBA" id="ARBA00022792"/>
    </source>
</evidence>
<keyword evidence="16" id="KW-0594">Phospholipid biosynthesis</keyword>
<evidence type="ECO:0000256" key="14">
    <source>
        <dbReference type="ARBA" id="ARBA00023128"/>
    </source>
</evidence>
<evidence type="ECO:0000256" key="5">
    <source>
        <dbReference type="ARBA" id="ARBA00005458"/>
    </source>
</evidence>
<evidence type="ECO:0000256" key="10">
    <source>
        <dbReference type="ARBA" id="ARBA00022695"/>
    </source>
</evidence>
<evidence type="ECO:0000256" key="16">
    <source>
        <dbReference type="ARBA" id="ARBA00023209"/>
    </source>
</evidence>
<dbReference type="GO" id="GO:0032049">
    <property type="term" value="P:cardiolipin biosynthetic process"/>
    <property type="evidence" value="ECO:0000318"/>
    <property type="project" value="GO_Central"/>
</dbReference>
<evidence type="ECO:0000256" key="3">
    <source>
        <dbReference type="ARBA" id="ARBA00005119"/>
    </source>
</evidence>
<evidence type="ECO:0000256" key="18">
    <source>
        <dbReference type="ARBA" id="ARBA00029893"/>
    </source>
</evidence>
<dbReference type="Proteomes" id="UP000030748">
    <property type="component" value="Unassembled WGS sequence"/>
</dbReference>
<dbReference type="GO" id="GO:0004605">
    <property type="term" value="F:phosphatidate cytidylyltransferase activity"/>
    <property type="evidence" value="ECO:0000318"/>
    <property type="project" value="GO_Central"/>
</dbReference>
<evidence type="ECO:0000256" key="13">
    <source>
        <dbReference type="ARBA" id="ARBA00023098"/>
    </source>
</evidence>
<keyword evidence="9" id="KW-0808">Transferase</keyword>
<evidence type="ECO:0000256" key="8">
    <source>
        <dbReference type="ARBA" id="ARBA00022516"/>
    </source>
</evidence>
<evidence type="ECO:0000256" key="2">
    <source>
        <dbReference type="ARBA" id="ARBA00004443"/>
    </source>
</evidence>
<evidence type="ECO:0000256" key="17">
    <source>
        <dbReference type="ARBA" id="ARBA00023264"/>
    </source>
</evidence>
<keyword evidence="8" id="KW-0444">Lipid biosynthesis</keyword>
<evidence type="ECO:0000256" key="12">
    <source>
        <dbReference type="ARBA" id="ARBA00022842"/>
    </source>
</evidence>
<dbReference type="STRING" id="4155.A0A022Q7R4"/>
<accession>A0A022Q7R4</accession>
<dbReference type="GO" id="GO:0016024">
    <property type="term" value="P:CDP-diacylglycerol biosynthetic process"/>
    <property type="evidence" value="ECO:0000318"/>
    <property type="project" value="GO_Central"/>
</dbReference>
<comment type="subcellular location">
    <subcellularLocation>
        <location evidence="2">Mitochondrion inner membrane</location>
        <topology evidence="2">Peripheral membrane protein</topology>
        <orientation evidence="2">Matrix side</orientation>
    </subcellularLocation>
</comment>
<dbReference type="PANTHER" id="PTHR13619">
    <property type="entry name" value="PHOSPHATIDATE CYTIDYLYLTRANSFERASE, MITOCHONDRIAL"/>
    <property type="match status" value="1"/>
</dbReference>
<dbReference type="EMBL" id="KI632166">
    <property type="protein sequence ID" value="EYU23263.1"/>
    <property type="molecule type" value="Genomic_DNA"/>
</dbReference>
<comment type="pathway">
    <text evidence="4">Lipid metabolism.</text>
</comment>
<evidence type="ECO:0000256" key="1">
    <source>
        <dbReference type="ARBA" id="ARBA00001946"/>
    </source>
</evidence>
<dbReference type="Pfam" id="PF09139">
    <property type="entry name" value="Tam41_Mmp37"/>
    <property type="match status" value="2"/>
</dbReference>
<keyword evidence="17" id="KW-1208">Phospholipid metabolism</keyword>
<dbReference type="InterPro" id="IPR015222">
    <property type="entry name" value="Tam41"/>
</dbReference>
<reference evidence="19 20" key="1">
    <citation type="journal article" date="2013" name="Proc. Natl. Acad. Sci. U.S.A.">
        <title>Fine-scale variation in meiotic recombination in Mimulus inferred from population shotgun sequencing.</title>
        <authorList>
            <person name="Hellsten U."/>
            <person name="Wright K.M."/>
            <person name="Jenkins J."/>
            <person name="Shu S."/>
            <person name="Yuan Y."/>
            <person name="Wessler S.R."/>
            <person name="Schmutz J."/>
            <person name="Willis J.H."/>
            <person name="Rokhsar D.S."/>
        </authorList>
    </citation>
    <scope>NUCLEOTIDE SEQUENCE [LARGE SCALE GENOMIC DNA]</scope>
    <source>
        <strain evidence="20">cv. DUN x IM62</strain>
    </source>
</reference>
<keyword evidence="20" id="KW-1185">Reference proteome</keyword>
<gene>
    <name evidence="19" type="ORF">MIMGU_mgv1a022093mg</name>
</gene>
<proteinExistence type="inferred from homology"/>
<evidence type="ECO:0000313" key="19">
    <source>
        <dbReference type="EMBL" id="EYU23263.1"/>
    </source>
</evidence>
<keyword evidence="15" id="KW-0472">Membrane</keyword>
<dbReference type="PANTHER" id="PTHR13619:SF0">
    <property type="entry name" value="PHOSPHATIDATE CYTIDYLYLTRANSFERASE, MITOCHONDRIAL"/>
    <property type="match status" value="1"/>
</dbReference>
<dbReference type="AlphaFoldDB" id="A0A022Q7R4"/>
<dbReference type="GO" id="GO:0005743">
    <property type="term" value="C:mitochondrial inner membrane"/>
    <property type="evidence" value="ECO:0007669"/>
    <property type="project" value="UniProtKB-SubCell"/>
</dbReference>
<comment type="similarity">
    <text evidence="5">Belongs to the TAM41 family.</text>
</comment>
<keyword evidence="12" id="KW-0460">Magnesium</keyword>
<feature type="non-terminal residue" evidence="19">
    <location>
        <position position="189"/>
    </location>
</feature>
<comment type="pathway">
    <text evidence="3">Phospholipid metabolism; CDP-diacylglycerol biosynthesis; CDP-diacylglycerol from sn-glycerol 3-phosphate: step 3/3.</text>
</comment>
<organism evidence="19 20">
    <name type="scientific">Erythranthe guttata</name>
    <name type="common">Yellow monkey flower</name>
    <name type="synonym">Mimulus guttatus</name>
    <dbReference type="NCBI Taxonomy" id="4155"/>
    <lineage>
        <taxon>Eukaryota</taxon>
        <taxon>Viridiplantae</taxon>
        <taxon>Streptophyta</taxon>
        <taxon>Embryophyta</taxon>
        <taxon>Tracheophyta</taxon>
        <taxon>Spermatophyta</taxon>
        <taxon>Magnoliopsida</taxon>
        <taxon>eudicotyledons</taxon>
        <taxon>Gunneridae</taxon>
        <taxon>Pentapetalae</taxon>
        <taxon>asterids</taxon>
        <taxon>lamiids</taxon>
        <taxon>Lamiales</taxon>
        <taxon>Phrymaceae</taxon>
        <taxon>Erythranthe</taxon>
    </lineage>
</organism>
<evidence type="ECO:0000256" key="6">
    <source>
        <dbReference type="ARBA" id="ARBA00012487"/>
    </source>
</evidence>
<evidence type="ECO:0000256" key="7">
    <source>
        <dbReference type="ARBA" id="ARBA00018337"/>
    </source>
</evidence>
<comment type="cofactor">
    <cofactor evidence="1">
        <name>Mg(2+)</name>
        <dbReference type="ChEBI" id="CHEBI:18420"/>
    </cofactor>
</comment>
<name>A0A022Q7R4_ERYGU</name>
<keyword evidence="13" id="KW-0443">Lipid metabolism</keyword>
<keyword evidence="14" id="KW-0496">Mitochondrion</keyword>
<dbReference type="GO" id="GO:0005739">
    <property type="term" value="C:mitochondrion"/>
    <property type="evidence" value="ECO:0000318"/>
    <property type="project" value="GO_Central"/>
</dbReference>
<keyword evidence="11" id="KW-0999">Mitochondrion inner membrane</keyword>
<evidence type="ECO:0000256" key="4">
    <source>
        <dbReference type="ARBA" id="ARBA00005189"/>
    </source>
</evidence>
<protein>
    <recommendedName>
        <fullName evidence="7">Phosphatidate cytidylyltransferase, mitochondrial</fullName>
        <ecNumber evidence="6">2.7.7.41</ecNumber>
    </recommendedName>
    <alternativeName>
        <fullName evidence="18">CDP-diacylglycerol synthase</fullName>
    </alternativeName>
</protein>
<keyword evidence="10" id="KW-0548">Nucleotidyltransferase</keyword>